<gene>
    <name evidence="12" type="ORF">TBIB3V08_LOCUS10127</name>
</gene>
<keyword evidence="7" id="KW-1015">Disulfide bond</keyword>
<evidence type="ECO:0000256" key="2">
    <source>
        <dbReference type="ARBA" id="ARBA00008054"/>
    </source>
</evidence>
<dbReference type="PANTHER" id="PTHR23220">
    <property type="entry name" value="INTEGRIN ALPHA"/>
    <property type="match status" value="1"/>
</dbReference>
<dbReference type="Gene3D" id="1.20.5.930">
    <property type="entry name" value="Bicelle-embedded integrin alpha(iib) transmembrane segment"/>
    <property type="match status" value="1"/>
</dbReference>
<proteinExistence type="inferred from homology"/>
<organism evidence="12">
    <name type="scientific">Timema bartmani</name>
    <dbReference type="NCBI Taxonomy" id="61472"/>
    <lineage>
        <taxon>Eukaryota</taxon>
        <taxon>Metazoa</taxon>
        <taxon>Ecdysozoa</taxon>
        <taxon>Arthropoda</taxon>
        <taxon>Hexapoda</taxon>
        <taxon>Insecta</taxon>
        <taxon>Pterygota</taxon>
        <taxon>Neoptera</taxon>
        <taxon>Polyneoptera</taxon>
        <taxon>Phasmatodea</taxon>
        <taxon>Timematodea</taxon>
        <taxon>Timematoidea</taxon>
        <taxon>Timematidae</taxon>
        <taxon>Timema</taxon>
    </lineage>
</organism>
<feature type="transmembrane region" description="Helical" evidence="11">
    <location>
        <begin position="51"/>
        <end position="75"/>
    </location>
</feature>
<dbReference type="Pfam" id="PF00357">
    <property type="entry name" value="Integrin_alpha"/>
    <property type="match status" value="1"/>
</dbReference>
<keyword evidence="6 11" id="KW-0472">Membrane</keyword>
<dbReference type="GO" id="GO:0007160">
    <property type="term" value="P:cell-matrix adhesion"/>
    <property type="evidence" value="ECO:0007669"/>
    <property type="project" value="TreeGrafter"/>
</dbReference>
<keyword evidence="9" id="KW-0325">Glycoprotein</keyword>
<keyword evidence="3 11" id="KW-0812">Transmembrane</keyword>
<reference evidence="12" key="1">
    <citation type="submission" date="2020-11" db="EMBL/GenBank/DDBJ databases">
        <authorList>
            <person name="Tran Van P."/>
        </authorList>
    </citation>
    <scope>NUCLEOTIDE SEQUENCE</scope>
</reference>
<evidence type="ECO:0000256" key="3">
    <source>
        <dbReference type="ARBA" id="ARBA00022692"/>
    </source>
</evidence>
<dbReference type="EMBL" id="OD569279">
    <property type="protein sequence ID" value="CAD7447825.1"/>
    <property type="molecule type" value="Genomic_DNA"/>
</dbReference>
<sequence length="106" mass="11683">MPVTEVKLSSLLVSRIKTLPHIGEPEQAIIKNNEIFTDVIPSDVVSKSDVVPLWVVVLSACAGALILLLLIFLLWKCGFFKRNRPSNTAETVPLKRNGHYSGDEAL</sequence>
<accession>A0A7R9F860</accession>
<evidence type="ECO:0000256" key="11">
    <source>
        <dbReference type="SAM" id="Phobius"/>
    </source>
</evidence>
<evidence type="ECO:0000256" key="4">
    <source>
        <dbReference type="ARBA" id="ARBA00022889"/>
    </source>
</evidence>
<feature type="region of interest" description="Disordered" evidence="10">
    <location>
        <begin position="83"/>
        <end position="106"/>
    </location>
</feature>
<keyword evidence="5 11" id="KW-1133">Transmembrane helix</keyword>
<dbReference type="GO" id="GO:0005178">
    <property type="term" value="F:integrin binding"/>
    <property type="evidence" value="ECO:0007669"/>
    <property type="project" value="TreeGrafter"/>
</dbReference>
<dbReference type="FunFam" id="1.20.5.930:FF:000001">
    <property type="entry name" value="Integrin subunit alpha V"/>
    <property type="match status" value="1"/>
</dbReference>
<protein>
    <submittedName>
        <fullName evidence="12">Uncharacterized protein</fullName>
    </submittedName>
</protein>
<dbReference type="GO" id="GO:0009897">
    <property type="term" value="C:external side of plasma membrane"/>
    <property type="evidence" value="ECO:0007669"/>
    <property type="project" value="TreeGrafter"/>
</dbReference>
<evidence type="ECO:0000256" key="1">
    <source>
        <dbReference type="ARBA" id="ARBA00004479"/>
    </source>
</evidence>
<evidence type="ECO:0000256" key="5">
    <source>
        <dbReference type="ARBA" id="ARBA00022989"/>
    </source>
</evidence>
<dbReference type="PANTHER" id="PTHR23220:SF133">
    <property type="entry name" value="INTEGRIN ALPHA-PS2"/>
    <property type="match status" value="1"/>
</dbReference>
<dbReference type="GO" id="GO:0098609">
    <property type="term" value="P:cell-cell adhesion"/>
    <property type="evidence" value="ECO:0007669"/>
    <property type="project" value="TreeGrafter"/>
</dbReference>
<evidence type="ECO:0000256" key="10">
    <source>
        <dbReference type="SAM" id="MobiDB-lite"/>
    </source>
</evidence>
<evidence type="ECO:0000256" key="6">
    <source>
        <dbReference type="ARBA" id="ARBA00023136"/>
    </source>
</evidence>
<name>A0A7R9F860_9NEOP</name>
<dbReference type="GO" id="GO:0007229">
    <property type="term" value="P:integrin-mediated signaling pathway"/>
    <property type="evidence" value="ECO:0007669"/>
    <property type="project" value="TreeGrafter"/>
</dbReference>
<comment type="subcellular location">
    <subcellularLocation>
        <location evidence="1">Membrane</location>
        <topology evidence="1">Single-pass type I membrane protein</topology>
    </subcellularLocation>
</comment>
<dbReference type="InterPro" id="IPR018184">
    <property type="entry name" value="Integrin_alpha_C_CS"/>
</dbReference>
<dbReference type="AlphaFoldDB" id="A0A7R9F860"/>
<dbReference type="GO" id="GO:0033627">
    <property type="term" value="P:cell adhesion mediated by integrin"/>
    <property type="evidence" value="ECO:0007669"/>
    <property type="project" value="TreeGrafter"/>
</dbReference>
<evidence type="ECO:0000256" key="9">
    <source>
        <dbReference type="ARBA" id="ARBA00023180"/>
    </source>
</evidence>
<keyword evidence="8" id="KW-0675">Receptor</keyword>
<dbReference type="GO" id="GO:0008305">
    <property type="term" value="C:integrin complex"/>
    <property type="evidence" value="ECO:0007669"/>
    <property type="project" value="TreeGrafter"/>
</dbReference>
<keyword evidence="4" id="KW-0130">Cell adhesion</keyword>
<comment type="similarity">
    <text evidence="2">Belongs to the integrin alpha chain family.</text>
</comment>
<dbReference type="PROSITE" id="PS00242">
    <property type="entry name" value="INTEGRIN_ALPHA"/>
    <property type="match status" value="1"/>
</dbReference>
<evidence type="ECO:0000313" key="12">
    <source>
        <dbReference type="EMBL" id="CAD7447825.1"/>
    </source>
</evidence>
<evidence type="ECO:0000256" key="8">
    <source>
        <dbReference type="ARBA" id="ARBA00023170"/>
    </source>
</evidence>
<evidence type="ECO:0000256" key="7">
    <source>
        <dbReference type="ARBA" id="ARBA00023157"/>
    </source>
</evidence>